<name>A0A0W0VXF6_9GAMM</name>
<dbReference type="PATRIC" id="fig|466.6.peg.2638"/>
<feature type="domain" description="VWFA" evidence="1">
    <location>
        <begin position="248"/>
        <end position="434"/>
    </location>
</feature>
<evidence type="ECO:0000313" key="3">
    <source>
        <dbReference type="Proteomes" id="UP000054908"/>
    </source>
</evidence>
<dbReference type="PROSITE" id="PS50234">
    <property type="entry name" value="VWFA"/>
    <property type="match status" value="1"/>
</dbReference>
<sequence length="593" mass="66414">MSKLSNYLLREKSLKEFLAAMGLDLAQIRLSSVDDFFLFDFNEIKQVEGFVKKLNELIMGITKAKVRPLNLEMHPGLESTGQTVDLGDVDQVEENIKSFSLIELIDADIAQATGYTPKMLETHRQACKALLTIIKSQGAYFVFSQESNLFELALPDPAYASMLNLLNYPHLFVNAEGRLVFDLKKYLRNSPDNLIKITREETDEPPLLFLNSNALKKQQIYYATKELDEGRLEVTPYFFVPHAISPPNYHFILDVSGSMAGSLPELKKSVKSLAQQLFAFQPDAQLTITTFSKGIKEIGVYRAGLLEQLNSDVDGLVTETNTPLYEVTATFLERIKSSNNQNNLLLFTDGEDNDSKEDSVQRIHTVINGLRTHASSIRVRNKFNVFSYKVGRDSLMHEVANVFDSELVETSSADFVAAQEDPELLMRWAAARELFSMRLVVTDKLGGQTIEQYQQSLDMSGQLTSLKPRICLPGETLEISVADGTGTPLLESSKRFIREVVTAVTQETSKETSFIPKFFLDCVDQCIEVARNYITDVAHTCPSYFHPNHPNYWRTNGQVFFNAGLPSGHSNCSLQMIASPSSQPLQLGFSGGE</sequence>
<dbReference type="InterPro" id="IPR036465">
    <property type="entry name" value="vWFA_dom_sf"/>
</dbReference>
<gene>
    <name evidence="2" type="ORF">Lmac_2477</name>
</gene>
<dbReference type="Pfam" id="PF00092">
    <property type="entry name" value="VWA"/>
    <property type="match status" value="1"/>
</dbReference>
<organism evidence="2 3">
    <name type="scientific">Legionella maceachernii</name>
    <dbReference type="NCBI Taxonomy" id="466"/>
    <lineage>
        <taxon>Bacteria</taxon>
        <taxon>Pseudomonadati</taxon>
        <taxon>Pseudomonadota</taxon>
        <taxon>Gammaproteobacteria</taxon>
        <taxon>Legionellales</taxon>
        <taxon>Legionellaceae</taxon>
        <taxon>Legionella</taxon>
    </lineage>
</organism>
<dbReference type="AlphaFoldDB" id="A0A0W0VXF6"/>
<dbReference type="OrthoDB" id="5648632at2"/>
<comment type="caution">
    <text evidence="2">The sequence shown here is derived from an EMBL/GenBank/DDBJ whole genome shotgun (WGS) entry which is preliminary data.</text>
</comment>
<evidence type="ECO:0000259" key="1">
    <source>
        <dbReference type="PROSITE" id="PS50234"/>
    </source>
</evidence>
<proteinExistence type="predicted"/>
<dbReference type="EMBL" id="LNYL01000050">
    <property type="protein sequence ID" value="KTD24390.1"/>
    <property type="molecule type" value="Genomic_DNA"/>
</dbReference>
<reference evidence="2 3" key="1">
    <citation type="submission" date="2015-11" db="EMBL/GenBank/DDBJ databases">
        <title>Genomic analysis of 38 Legionella species identifies large and diverse effector repertoires.</title>
        <authorList>
            <person name="Burstein D."/>
            <person name="Amaro F."/>
            <person name="Zusman T."/>
            <person name="Lifshitz Z."/>
            <person name="Cohen O."/>
            <person name="Gilbert J.A."/>
            <person name="Pupko T."/>
            <person name="Shuman H.A."/>
            <person name="Segal G."/>
        </authorList>
    </citation>
    <scope>NUCLEOTIDE SEQUENCE [LARGE SCALE GENOMIC DNA]</scope>
    <source>
        <strain evidence="2 3">PX-1-G2-E2</strain>
    </source>
</reference>
<dbReference type="InterPro" id="IPR002035">
    <property type="entry name" value="VWF_A"/>
</dbReference>
<dbReference type="SUPFAM" id="SSF53300">
    <property type="entry name" value="vWA-like"/>
    <property type="match status" value="1"/>
</dbReference>
<keyword evidence="3" id="KW-1185">Reference proteome</keyword>
<protein>
    <submittedName>
        <fullName evidence="2">von Willebrand factor type A domain protein</fullName>
    </submittedName>
</protein>
<dbReference type="CDD" id="cd00198">
    <property type="entry name" value="vWFA"/>
    <property type="match status" value="1"/>
</dbReference>
<dbReference type="RefSeq" id="WP_058453181.1">
    <property type="nucleotide sequence ID" value="NZ_CAAAIB010000007.1"/>
</dbReference>
<dbReference type="Gene3D" id="3.40.50.410">
    <property type="entry name" value="von Willebrand factor, type A domain"/>
    <property type="match status" value="1"/>
</dbReference>
<evidence type="ECO:0000313" key="2">
    <source>
        <dbReference type="EMBL" id="KTD24390.1"/>
    </source>
</evidence>
<accession>A0A0W0VXF6</accession>
<dbReference type="Proteomes" id="UP000054908">
    <property type="component" value="Unassembled WGS sequence"/>
</dbReference>